<evidence type="ECO:0000313" key="4">
    <source>
        <dbReference type="EMBL" id="SUX18501.1"/>
    </source>
</evidence>
<reference evidence="4 5" key="1">
    <citation type="submission" date="2018-06" db="EMBL/GenBank/DDBJ databases">
        <authorList>
            <consortium name="Pathogen Informatics"/>
            <person name="Doyle S."/>
        </authorList>
    </citation>
    <scope>NUCLEOTIDE SEQUENCE [LARGE SCALE GENOMIC DNA]</scope>
    <source>
        <strain evidence="4 5">NCTC13294</strain>
    </source>
</reference>
<sequence>MTPMPRNVDKAAKIARFIHKDRREPTMSNIICPQCGCDYAYHDGTSNICPECAFEWQDGETAATHDDDQVLDANGTPLADGDTVVLIKALKPKGSSQSIKQGTKVKNIRVIPGADHNIDCKIDGFGGMMLKSEFVKKA</sequence>
<dbReference type="Pfam" id="PF03831">
    <property type="entry name" value="YjdM"/>
    <property type="match status" value="1"/>
</dbReference>
<dbReference type="Proteomes" id="UP000254572">
    <property type="component" value="Unassembled WGS sequence"/>
</dbReference>
<evidence type="ECO:0000259" key="3">
    <source>
        <dbReference type="Pfam" id="PF08274"/>
    </source>
</evidence>
<dbReference type="AlphaFoldDB" id="A0A381DZ15"/>
<dbReference type="SUPFAM" id="SSF57783">
    <property type="entry name" value="Zinc beta-ribbon"/>
    <property type="match status" value="1"/>
</dbReference>
<dbReference type="Gene3D" id="2.30.30.40">
    <property type="entry name" value="SH3 Domains"/>
    <property type="match status" value="1"/>
</dbReference>
<feature type="domain" description="Protein YjdM C-terminal" evidence="2">
    <location>
        <begin position="70"/>
        <end position="138"/>
    </location>
</feature>
<comment type="similarity">
    <text evidence="1">Belongs to the YjdM family.</text>
</comment>
<dbReference type="EMBL" id="UFUW01000001">
    <property type="protein sequence ID" value="SUX18501.1"/>
    <property type="molecule type" value="Genomic_DNA"/>
</dbReference>
<organism evidence="4 5">
    <name type="scientific">Cardiobacterium valvarum</name>
    <dbReference type="NCBI Taxonomy" id="194702"/>
    <lineage>
        <taxon>Bacteria</taxon>
        <taxon>Pseudomonadati</taxon>
        <taxon>Pseudomonadota</taxon>
        <taxon>Gammaproteobacteria</taxon>
        <taxon>Cardiobacteriales</taxon>
        <taxon>Cardiobacteriaceae</taxon>
        <taxon>Cardiobacterium</taxon>
    </lineage>
</organism>
<evidence type="ECO:0000256" key="1">
    <source>
        <dbReference type="ARBA" id="ARBA00009248"/>
    </source>
</evidence>
<gene>
    <name evidence="4" type="ORF">NCTC13294_00284</name>
</gene>
<dbReference type="InterPro" id="IPR013987">
    <property type="entry name" value="YjdM_N"/>
</dbReference>
<keyword evidence="5" id="KW-1185">Reference proteome</keyword>
<name>A0A381DZ15_9GAMM</name>
<proteinExistence type="inferred from homology"/>
<dbReference type="Pfam" id="PF08274">
    <property type="entry name" value="Zn_Ribbon_YjdM"/>
    <property type="match status" value="1"/>
</dbReference>
<dbReference type="SUPFAM" id="SSF82057">
    <property type="entry name" value="Prokaryotic SH3-related domain"/>
    <property type="match status" value="1"/>
</dbReference>
<protein>
    <submittedName>
        <fullName evidence="4">Putative alkylphosphonate utilization operon protein PhnA</fullName>
    </submittedName>
</protein>
<dbReference type="InterPro" id="IPR004624">
    <property type="entry name" value="YjdM"/>
</dbReference>
<dbReference type="Gene3D" id="2.20.25.10">
    <property type="match status" value="1"/>
</dbReference>
<evidence type="ECO:0000259" key="2">
    <source>
        <dbReference type="Pfam" id="PF03831"/>
    </source>
</evidence>
<evidence type="ECO:0000313" key="5">
    <source>
        <dbReference type="Proteomes" id="UP000254572"/>
    </source>
</evidence>
<dbReference type="NCBIfam" id="TIGR00686">
    <property type="entry name" value="phnA"/>
    <property type="match status" value="1"/>
</dbReference>
<dbReference type="PANTHER" id="PTHR30305">
    <property type="entry name" value="PROTEIN YJDM-RELATED"/>
    <property type="match status" value="1"/>
</dbReference>
<feature type="domain" description="Protein YjdM N-terminal" evidence="3">
    <location>
        <begin position="32"/>
        <end position="57"/>
    </location>
</feature>
<dbReference type="InterPro" id="IPR013988">
    <property type="entry name" value="YjdM_C"/>
</dbReference>
<accession>A0A381DZ15</accession>
<dbReference type="PANTHER" id="PTHR30305:SF3">
    <property type="entry name" value="PROTEIN YJDM"/>
    <property type="match status" value="1"/>
</dbReference>